<dbReference type="InterPro" id="IPR016047">
    <property type="entry name" value="M23ase_b-sheet_dom"/>
</dbReference>
<dbReference type="PANTHER" id="PTHR21666">
    <property type="entry name" value="PEPTIDASE-RELATED"/>
    <property type="match status" value="1"/>
</dbReference>
<reference evidence="4 5" key="1">
    <citation type="submission" date="2018-06" db="EMBL/GenBank/DDBJ databases">
        <authorList>
            <consortium name="Pathogen Informatics"/>
            <person name="Doyle S."/>
        </authorList>
    </citation>
    <scope>NUCLEOTIDE SEQUENCE [LARGE SCALE GENOMIC DNA]</scope>
    <source>
        <strain evidence="4 5">NCTC11535</strain>
    </source>
</reference>
<sequence>MKARNWVTTVLVGPLMAMLALMMASGGESQDEEAKKIEVPTLQTGTGLSSKVPEAYRALIERAATVCPEITAPLLASQLAQESGFNPNATSPVGAQGIAQFMPGTWATAGRDGDGDGIADVWNPADAIWSQAHYMCNNVASLKGLAGAGRVSGDLIDLALAAYNAGLGNVIAHGGVPPFAETTNYIRVIKARMAEFTAPAPLVEEYEPGQGGEWKAPASGPITSPFGYRLHPILGYQALHEGTDLNGGGCGGPIYAAAGGTVKFAGMDDDTGTVTIAHGGGVSTSYLHVPESGIFVKVGDTVTAGQRIAVVGSTGRSTACHLHFEVRINGQPTDPVPFMAQRGVPLR</sequence>
<gene>
    <name evidence="4" type="primary">nlpD</name>
    <name evidence="4" type="ORF">NCTC11535_01144</name>
</gene>
<keyword evidence="1" id="KW-0732">Signal</keyword>
<dbReference type="CDD" id="cd13399">
    <property type="entry name" value="Slt35-like"/>
    <property type="match status" value="1"/>
</dbReference>
<feature type="domain" description="M23ase beta-sheet core" evidence="3">
    <location>
        <begin position="240"/>
        <end position="335"/>
    </location>
</feature>
<dbReference type="SUPFAM" id="SSF53955">
    <property type="entry name" value="Lysozyme-like"/>
    <property type="match status" value="1"/>
</dbReference>
<feature type="signal peptide" evidence="1">
    <location>
        <begin position="1"/>
        <end position="26"/>
    </location>
</feature>
<dbReference type="Gene3D" id="2.70.70.10">
    <property type="entry name" value="Glucose Permease (Domain IIA)"/>
    <property type="match status" value="1"/>
</dbReference>
<dbReference type="PANTHER" id="PTHR21666:SF270">
    <property type="entry name" value="MUREIN HYDROLASE ACTIVATOR ENVC"/>
    <property type="match status" value="1"/>
</dbReference>
<evidence type="ECO:0000256" key="1">
    <source>
        <dbReference type="SAM" id="SignalP"/>
    </source>
</evidence>
<protein>
    <submittedName>
        <fullName evidence="4">Murein hydrolase activator NlpD</fullName>
    </submittedName>
</protein>
<evidence type="ECO:0000259" key="3">
    <source>
        <dbReference type="Pfam" id="PF01551"/>
    </source>
</evidence>
<evidence type="ECO:0000313" key="5">
    <source>
        <dbReference type="Proteomes" id="UP000250006"/>
    </source>
</evidence>
<feature type="chain" id="PRO_5046406508" evidence="1">
    <location>
        <begin position="27"/>
        <end position="347"/>
    </location>
</feature>
<keyword evidence="5" id="KW-1185">Reference proteome</keyword>
<dbReference type="Pfam" id="PF01551">
    <property type="entry name" value="Peptidase_M23"/>
    <property type="match status" value="1"/>
</dbReference>
<dbReference type="InterPro" id="IPR008258">
    <property type="entry name" value="Transglycosylase_SLT_dom_1"/>
</dbReference>
<name>A0ABY1VNA9_9ACTO</name>
<proteinExistence type="predicted"/>
<dbReference type="Pfam" id="PF01464">
    <property type="entry name" value="SLT"/>
    <property type="match status" value="1"/>
</dbReference>
<keyword evidence="4" id="KW-0378">Hydrolase</keyword>
<dbReference type="InterPro" id="IPR011055">
    <property type="entry name" value="Dup_hybrid_motif"/>
</dbReference>
<dbReference type="RefSeq" id="WP_126622335.1">
    <property type="nucleotide sequence ID" value="NZ_UAPQ01000007.1"/>
</dbReference>
<dbReference type="InterPro" id="IPR023346">
    <property type="entry name" value="Lysozyme-like_dom_sf"/>
</dbReference>
<dbReference type="Proteomes" id="UP000250006">
    <property type="component" value="Unassembled WGS sequence"/>
</dbReference>
<dbReference type="EMBL" id="UAPQ01000007">
    <property type="protein sequence ID" value="SPT53480.1"/>
    <property type="molecule type" value="Genomic_DNA"/>
</dbReference>
<dbReference type="GO" id="GO:0016787">
    <property type="term" value="F:hydrolase activity"/>
    <property type="evidence" value="ECO:0007669"/>
    <property type="project" value="UniProtKB-KW"/>
</dbReference>
<accession>A0ABY1VNA9</accession>
<feature type="domain" description="Transglycosylase SLT" evidence="2">
    <location>
        <begin position="66"/>
        <end position="173"/>
    </location>
</feature>
<dbReference type="InterPro" id="IPR050570">
    <property type="entry name" value="Cell_wall_metabolism_enzyme"/>
</dbReference>
<evidence type="ECO:0000259" key="2">
    <source>
        <dbReference type="Pfam" id="PF01464"/>
    </source>
</evidence>
<evidence type="ECO:0000313" key="4">
    <source>
        <dbReference type="EMBL" id="SPT53480.1"/>
    </source>
</evidence>
<dbReference type="SUPFAM" id="SSF51261">
    <property type="entry name" value="Duplicated hybrid motif"/>
    <property type="match status" value="1"/>
</dbReference>
<organism evidence="4 5">
    <name type="scientific">Actinomyces bovis</name>
    <dbReference type="NCBI Taxonomy" id="1658"/>
    <lineage>
        <taxon>Bacteria</taxon>
        <taxon>Bacillati</taxon>
        <taxon>Actinomycetota</taxon>
        <taxon>Actinomycetes</taxon>
        <taxon>Actinomycetales</taxon>
        <taxon>Actinomycetaceae</taxon>
        <taxon>Actinomyces</taxon>
    </lineage>
</organism>
<dbReference type="Gene3D" id="1.10.530.10">
    <property type="match status" value="1"/>
</dbReference>
<dbReference type="CDD" id="cd12797">
    <property type="entry name" value="M23_peptidase"/>
    <property type="match status" value="1"/>
</dbReference>
<comment type="caution">
    <text evidence="4">The sequence shown here is derived from an EMBL/GenBank/DDBJ whole genome shotgun (WGS) entry which is preliminary data.</text>
</comment>